<sequence length="142" mass="16836">MDKTEFEIIYGSFMEFMEESQNYAGADQQLIAEYKGVFMSDKDKEDIIIDIWKEYGFCSYKNGFFTFLNPKEYNDIARRFPDVSDKAEVFARTATGCLLLWEEYNFGKNITFLNVHSGHKKNRFYEIWRLYGIELCGIRFLA</sequence>
<organism evidence="2 3">
    <name type="scientific">Flavobacterium arundinis</name>
    <dbReference type="NCBI Taxonomy" id="3139143"/>
    <lineage>
        <taxon>Bacteria</taxon>
        <taxon>Pseudomonadati</taxon>
        <taxon>Bacteroidota</taxon>
        <taxon>Flavobacteriia</taxon>
        <taxon>Flavobacteriales</taxon>
        <taxon>Flavobacteriaceae</taxon>
        <taxon>Flavobacterium</taxon>
    </lineage>
</organism>
<name>A0ABU9HVP2_9FLAO</name>
<evidence type="ECO:0000259" key="1">
    <source>
        <dbReference type="Pfam" id="PF08887"/>
    </source>
</evidence>
<accession>A0ABU9HVP2</accession>
<gene>
    <name evidence="2" type="ORF">AAEO56_08170</name>
</gene>
<evidence type="ECO:0000313" key="2">
    <source>
        <dbReference type="EMBL" id="MEL1244231.1"/>
    </source>
</evidence>
<dbReference type="EMBL" id="JBBYHR010000004">
    <property type="protein sequence ID" value="MEL1244231.1"/>
    <property type="molecule type" value="Genomic_DNA"/>
</dbReference>
<dbReference type="InterPro" id="IPR014983">
    <property type="entry name" value="GAD-rel"/>
</dbReference>
<comment type="caution">
    <text evidence="2">The sequence shown here is derived from an EMBL/GenBank/DDBJ whole genome shotgun (WGS) entry which is preliminary data.</text>
</comment>
<dbReference type="Pfam" id="PF08887">
    <property type="entry name" value="GAD-like"/>
    <property type="match status" value="1"/>
</dbReference>
<reference evidence="2 3" key="1">
    <citation type="submission" date="2024-04" db="EMBL/GenBank/DDBJ databases">
        <title>Flavobacterium sp. DGU11 16S ribosomal RNA gene Genome sequencing and assembly.</title>
        <authorList>
            <person name="Park S."/>
        </authorList>
    </citation>
    <scope>NUCLEOTIDE SEQUENCE [LARGE SCALE GENOMIC DNA]</scope>
    <source>
        <strain evidence="2 3">DGU11</strain>
    </source>
</reference>
<proteinExistence type="predicted"/>
<feature type="domain" description="GAD-related" evidence="1">
    <location>
        <begin position="10"/>
        <end position="111"/>
    </location>
</feature>
<protein>
    <submittedName>
        <fullName evidence="2">GAD-like domain-containing protein</fullName>
    </submittedName>
</protein>
<dbReference type="RefSeq" id="WP_341696550.1">
    <property type="nucleotide sequence ID" value="NZ_JBBYHR010000004.1"/>
</dbReference>
<dbReference type="Proteomes" id="UP001464555">
    <property type="component" value="Unassembled WGS sequence"/>
</dbReference>
<evidence type="ECO:0000313" key="3">
    <source>
        <dbReference type="Proteomes" id="UP001464555"/>
    </source>
</evidence>
<keyword evidence="3" id="KW-1185">Reference proteome</keyword>